<gene>
    <name evidence="1" type="ORF">QLX08_007515</name>
</gene>
<reference evidence="1 2" key="1">
    <citation type="submission" date="2024-05" db="EMBL/GenBank/DDBJ databases">
        <title>The nuclear and mitochondrial genome assemblies of Tetragonisca angustula (Apidae: Meliponini), a tiny yet remarkable pollinator in the Neotropics.</title>
        <authorList>
            <person name="Ferrari R."/>
            <person name="Ricardo P.C."/>
            <person name="Dias F.C."/>
            <person name="Araujo N.S."/>
            <person name="Soares D.O."/>
            <person name="Zhou Q.-S."/>
            <person name="Zhu C.-D."/>
            <person name="Coutinho L."/>
            <person name="Airas M.C."/>
            <person name="Batista T.M."/>
        </authorList>
    </citation>
    <scope>NUCLEOTIDE SEQUENCE [LARGE SCALE GENOMIC DNA]</scope>
    <source>
        <strain evidence="1">ASF017062</strain>
        <tissue evidence="1">Abdomen</tissue>
    </source>
</reference>
<sequence length="386" mass="44782">MDSMDDDMFVLSDEELPISTPKCNPIEEHLTRASSDVRTRIERATNDIKEVQDMTRRILESLYKQARYGEDVTSDSDSDLYTINGQLVVKKKKYEVSKLPHEFLVINSNWKYVFTDKWVIGVELTNSSNKKINNPQVYVSLKEDDDNLRGMSTFWKLENEIFSYQTNEICPSGQVVATVVLDLPKFDKRPFYDIYGTIVYEVEEREYQIPVPVIRLKIDDTIDNGYQVKFLNHVDPTRMKDVHVISPMILALRSTSIEKNVDIQMKEDPERKKQLVKFLKKYPFQEIHTNVHFVQTTGCLMHCLIEILPVSPVEKGEKLRISSRSSHQMNIIIGLLREYFPDMLTEENVSPMNAAMVLMEELKLYLEDTSTANRQLARIATDLVIP</sequence>
<dbReference type="EMBL" id="JAWNGG020000148">
    <property type="protein sequence ID" value="KAK9299499.1"/>
    <property type="molecule type" value="Genomic_DNA"/>
</dbReference>
<name>A0AAW0ZP96_9HYME</name>
<evidence type="ECO:0000313" key="2">
    <source>
        <dbReference type="Proteomes" id="UP001432146"/>
    </source>
</evidence>
<evidence type="ECO:0000313" key="1">
    <source>
        <dbReference type="EMBL" id="KAK9299499.1"/>
    </source>
</evidence>
<dbReference type="Proteomes" id="UP001432146">
    <property type="component" value="Unassembled WGS sequence"/>
</dbReference>
<dbReference type="AlphaFoldDB" id="A0AAW0ZP96"/>
<accession>A0AAW0ZP96</accession>
<organism evidence="1 2">
    <name type="scientific">Tetragonisca angustula</name>
    <dbReference type="NCBI Taxonomy" id="166442"/>
    <lineage>
        <taxon>Eukaryota</taxon>
        <taxon>Metazoa</taxon>
        <taxon>Ecdysozoa</taxon>
        <taxon>Arthropoda</taxon>
        <taxon>Hexapoda</taxon>
        <taxon>Insecta</taxon>
        <taxon>Pterygota</taxon>
        <taxon>Neoptera</taxon>
        <taxon>Endopterygota</taxon>
        <taxon>Hymenoptera</taxon>
        <taxon>Apocrita</taxon>
        <taxon>Aculeata</taxon>
        <taxon>Apoidea</taxon>
        <taxon>Anthophila</taxon>
        <taxon>Apidae</taxon>
        <taxon>Tetragonisca</taxon>
    </lineage>
</organism>
<keyword evidence="2" id="KW-1185">Reference proteome</keyword>
<proteinExistence type="predicted"/>
<comment type="caution">
    <text evidence="1">The sequence shown here is derived from an EMBL/GenBank/DDBJ whole genome shotgun (WGS) entry which is preliminary data.</text>
</comment>
<protein>
    <submittedName>
        <fullName evidence="1">Uncharacterized protein</fullName>
    </submittedName>
</protein>